<dbReference type="AlphaFoldDB" id="A0A086IZD3"/>
<dbReference type="EMBL" id="AKIJ01000005">
    <property type="protein sequence ID" value="KFG25251.1"/>
    <property type="molecule type" value="Genomic_DNA"/>
</dbReference>
<gene>
    <name evidence="2" type="ORF">NESG_02021</name>
</gene>
<dbReference type="HOGENOM" id="CLU_1713775_0_0_1"/>
<protein>
    <submittedName>
        <fullName evidence="2">Uncharacterized protein</fullName>
    </submittedName>
</protein>
<name>A0A086IZD3_NEMA1</name>
<feature type="region of interest" description="Disordered" evidence="1">
    <location>
        <begin position="107"/>
        <end position="153"/>
    </location>
</feature>
<dbReference type="RefSeq" id="XP_052903806.1">
    <property type="nucleotide sequence ID" value="XM_053049635.1"/>
</dbReference>
<keyword evidence="3" id="KW-1185">Reference proteome</keyword>
<evidence type="ECO:0000256" key="1">
    <source>
        <dbReference type="SAM" id="MobiDB-lite"/>
    </source>
</evidence>
<dbReference type="Proteomes" id="UP000054524">
    <property type="component" value="Unassembled WGS sequence"/>
</dbReference>
<sequence length="153" mass="17858">MEFSCSIDEVIKRTEAKSETRKQKIKEKKRSDKDKLISQVSDQEETENAQNSPKKGKLRRADRVVILDKASTNNRSDLPKIEEKELKEVLKIVVKIMNTIPTEPVKLNKFQEDGDPHSRAQGENHLRKRDRTEPAVFKKGKKIEPNNKRQRRK</sequence>
<proteinExistence type="predicted"/>
<evidence type="ECO:0000313" key="2">
    <source>
        <dbReference type="EMBL" id="KFG25251.1"/>
    </source>
</evidence>
<feature type="region of interest" description="Disordered" evidence="1">
    <location>
        <begin position="16"/>
        <end position="63"/>
    </location>
</feature>
<organism evidence="2 3">
    <name type="scientific">Nematocida ausubeli (strain ATCC PRA-371 / ERTm2)</name>
    <name type="common">Nematode killer fungus</name>
    <dbReference type="NCBI Taxonomy" id="1913371"/>
    <lineage>
        <taxon>Eukaryota</taxon>
        <taxon>Fungi</taxon>
        <taxon>Fungi incertae sedis</taxon>
        <taxon>Microsporidia</taxon>
        <taxon>Nematocida</taxon>
    </lineage>
</organism>
<dbReference type="GeneID" id="77676994"/>
<reference evidence="2 3" key="1">
    <citation type="journal article" date="2014" name="Genome Announc.">
        <title>Genome Sequence of the Microsporidian Species Nematocida sp1 Strain ERTm6 (ATCC PRA-372).</title>
        <authorList>
            <person name="Bakowski M.A."/>
            <person name="Priest M."/>
            <person name="Young S."/>
            <person name="Cuomo C.A."/>
            <person name="Troemel E.R."/>
        </authorList>
    </citation>
    <scope>NUCLEOTIDE SEQUENCE [LARGE SCALE GENOMIC DNA]</scope>
    <source>
        <strain evidence="2 3">ERTm6</strain>
    </source>
</reference>
<accession>A0A086IZD3</accession>
<evidence type="ECO:0000313" key="3">
    <source>
        <dbReference type="Proteomes" id="UP000054524"/>
    </source>
</evidence>
<feature type="compositionally biased region" description="Basic and acidic residues" evidence="1">
    <location>
        <begin position="109"/>
        <end position="133"/>
    </location>
</feature>
<comment type="caution">
    <text evidence="2">The sequence shown here is derived from an EMBL/GenBank/DDBJ whole genome shotgun (WGS) entry which is preliminary data.</text>
</comment>